<dbReference type="AlphaFoldDB" id="A0A2G9UQ70"/>
<name>A0A2G9UQ70_TELCI</name>
<dbReference type="InterPro" id="IPR014044">
    <property type="entry name" value="CAP_dom"/>
</dbReference>
<dbReference type="PANTHER" id="PTHR10334">
    <property type="entry name" value="CYSTEINE-RICH SECRETORY PROTEIN-RELATED"/>
    <property type="match status" value="1"/>
</dbReference>
<dbReference type="CDD" id="cd05380">
    <property type="entry name" value="CAP_euk"/>
    <property type="match status" value="1"/>
</dbReference>
<dbReference type="Pfam" id="PF00188">
    <property type="entry name" value="CAP"/>
    <property type="match status" value="1"/>
</dbReference>
<dbReference type="Gene3D" id="3.40.33.10">
    <property type="entry name" value="CAP"/>
    <property type="match status" value="1"/>
</dbReference>
<dbReference type="EMBL" id="KZ345690">
    <property type="protein sequence ID" value="PIO72385.1"/>
    <property type="molecule type" value="Genomic_DNA"/>
</dbReference>
<proteinExistence type="predicted"/>
<sequence>MTDEARSLVAKGEAKDGQGGFAPKAARMTKMSYDCDVEKNVMSWITKCKYESSSWDDRLGLRENLWMTKMDQTNAADESTSSWFSALEKYGVGQKNIFTKEAYHKEVGNYTQMVWQSSLKLDYGVEWCDGMTLVGCHYKWSLTLHSFSILSYRLLEQSVETKKRNVSNPHEQIYHPVFNRPMVPRHWHHLPPSTYFWSTIKPLLRYREAPKKSQPYFARSASERYYAL</sequence>
<evidence type="ECO:0000256" key="1">
    <source>
        <dbReference type="SAM" id="MobiDB-lite"/>
    </source>
</evidence>
<evidence type="ECO:0000313" key="3">
    <source>
        <dbReference type="EMBL" id="PIO72385.1"/>
    </source>
</evidence>
<gene>
    <name evidence="3" type="ORF">TELCIR_05687</name>
</gene>
<organism evidence="3 4">
    <name type="scientific">Teladorsagia circumcincta</name>
    <name type="common">Brown stomach worm</name>
    <name type="synonym">Ostertagia circumcincta</name>
    <dbReference type="NCBI Taxonomy" id="45464"/>
    <lineage>
        <taxon>Eukaryota</taxon>
        <taxon>Metazoa</taxon>
        <taxon>Ecdysozoa</taxon>
        <taxon>Nematoda</taxon>
        <taxon>Chromadorea</taxon>
        <taxon>Rhabditida</taxon>
        <taxon>Rhabditina</taxon>
        <taxon>Rhabditomorpha</taxon>
        <taxon>Strongyloidea</taxon>
        <taxon>Trichostrongylidae</taxon>
        <taxon>Teladorsagia</taxon>
    </lineage>
</organism>
<dbReference type="OrthoDB" id="5874910at2759"/>
<dbReference type="SMART" id="SM00198">
    <property type="entry name" value="SCP"/>
    <property type="match status" value="1"/>
</dbReference>
<dbReference type="InterPro" id="IPR001283">
    <property type="entry name" value="CRISP-related"/>
</dbReference>
<feature type="region of interest" description="Disordered" evidence="1">
    <location>
        <begin position="1"/>
        <end position="21"/>
    </location>
</feature>
<dbReference type="InterPro" id="IPR035940">
    <property type="entry name" value="CAP_sf"/>
</dbReference>
<accession>A0A2G9UQ70</accession>
<dbReference type="SUPFAM" id="SSF55797">
    <property type="entry name" value="PR-1-like"/>
    <property type="match status" value="1"/>
</dbReference>
<evidence type="ECO:0000313" key="4">
    <source>
        <dbReference type="Proteomes" id="UP000230423"/>
    </source>
</evidence>
<dbReference type="Proteomes" id="UP000230423">
    <property type="component" value="Unassembled WGS sequence"/>
</dbReference>
<reference evidence="3 4" key="1">
    <citation type="submission" date="2015-09" db="EMBL/GenBank/DDBJ databases">
        <title>Draft genome of the parasitic nematode Teladorsagia circumcincta isolate WARC Sus (inbred).</title>
        <authorList>
            <person name="Mitreva M."/>
        </authorList>
    </citation>
    <scope>NUCLEOTIDE SEQUENCE [LARGE SCALE GENOMIC DNA]</scope>
    <source>
        <strain evidence="3 4">S</strain>
    </source>
</reference>
<keyword evidence="4" id="KW-1185">Reference proteome</keyword>
<feature type="domain" description="SCP" evidence="2">
    <location>
        <begin position="4"/>
        <end position="143"/>
    </location>
</feature>
<feature type="compositionally biased region" description="Basic and acidic residues" evidence="1">
    <location>
        <begin position="1"/>
        <end position="16"/>
    </location>
</feature>
<protein>
    <submittedName>
        <fullName evidence="3">SCP-like protein</fullName>
    </submittedName>
</protein>
<evidence type="ECO:0000259" key="2">
    <source>
        <dbReference type="SMART" id="SM00198"/>
    </source>
</evidence>